<dbReference type="Proteomes" id="UP000003490">
    <property type="component" value="Unassembled WGS sequence"/>
</dbReference>
<accession>A7VTG7</accession>
<name>A7VTG7_9FIRM</name>
<dbReference type="AlphaFoldDB" id="A7VTG7"/>
<protein>
    <submittedName>
        <fullName evidence="1">Uncharacterized protein</fullName>
    </submittedName>
</protein>
<comment type="caution">
    <text evidence="1">The sequence shown here is derived from an EMBL/GenBank/DDBJ whole genome shotgun (WGS) entry which is preliminary data.</text>
</comment>
<reference evidence="1 2" key="1">
    <citation type="submission" date="2007-08" db="EMBL/GenBank/DDBJ databases">
        <title>Draft genome sequence of Clostridium leptum (DSM 753).</title>
        <authorList>
            <person name="Sudarsanam P."/>
            <person name="Ley R."/>
            <person name="Guruge J."/>
            <person name="Turnbaugh P.J."/>
            <person name="Mahowald M."/>
            <person name="Liep D."/>
            <person name="Gordon J."/>
        </authorList>
    </citation>
    <scope>NUCLEOTIDE SEQUENCE [LARGE SCALE GENOMIC DNA]</scope>
    <source>
        <strain evidence="1 2">DSM 753</strain>
    </source>
</reference>
<dbReference type="EMBL" id="ABCB02000018">
    <property type="protein sequence ID" value="EDO61462.1"/>
    <property type="molecule type" value="Genomic_DNA"/>
</dbReference>
<reference evidence="1 2" key="2">
    <citation type="submission" date="2007-08" db="EMBL/GenBank/DDBJ databases">
        <authorList>
            <person name="Fulton L."/>
            <person name="Clifton S."/>
            <person name="Fulton B."/>
            <person name="Xu J."/>
            <person name="Minx P."/>
            <person name="Pepin K.H."/>
            <person name="Johnson M."/>
            <person name="Thiruvilangam P."/>
            <person name="Bhonagiri V."/>
            <person name="Nash W.E."/>
            <person name="Wang C."/>
            <person name="Mardis E.R."/>
            <person name="Wilson R.K."/>
        </authorList>
    </citation>
    <scope>NUCLEOTIDE SEQUENCE [LARGE SCALE GENOMIC DNA]</scope>
    <source>
        <strain evidence="1 2">DSM 753</strain>
    </source>
</reference>
<organism evidence="1 2">
    <name type="scientific">[Clostridium] leptum DSM 753</name>
    <dbReference type="NCBI Taxonomy" id="428125"/>
    <lineage>
        <taxon>Bacteria</taxon>
        <taxon>Bacillati</taxon>
        <taxon>Bacillota</taxon>
        <taxon>Clostridia</taxon>
        <taxon>Eubacteriales</taxon>
        <taxon>Oscillospiraceae</taxon>
        <taxon>Oscillospiraceae incertae sedis</taxon>
    </lineage>
</organism>
<dbReference type="HOGENOM" id="CLU_3231788_0_0_9"/>
<gene>
    <name evidence="1" type="ORF">CLOLEP_01858</name>
</gene>
<evidence type="ECO:0000313" key="2">
    <source>
        <dbReference type="Proteomes" id="UP000003490"/>
    </source>
</evidence>
<sequence>MVDILQKRRKNAFCSVLLLKVSGICQWMLNDIILNILEVGFKC</sequence>
<proteinExistence type="predicted"/>
<evidence type="ECO:0000313" key="1">
    <source>
        <dbReference type="EMBL" id="EDO61462.1"/>
    </source>
</evidence>